<dbReference type="InterPro" id="IPR036397">
    <property type="entry name" value="RNaseH_sf"/>
</dbReference>
<dbReference type="InterPro" id="IPR008042">
    <property type="entry name" value="Retrotrans_Pao"/>
</dbReference>
<feature type="region of interest" description="Disordered" evidence="1">
    <location>
        <begin position="1365"/>
        <end position="1397"/>
    </location>
</feature>
<sequence length="1761" mass="201649">MLNTTQLRKEFIQKNNMCLNCGATNHRVHECKSKRCNNCNKPHHTSICFRSTNQSSAKKPATYGKPMSGSRSASHNYVAEDIKNDDNTILRAAHHTKDSPQRMSNDKVILLVGTAKTLNDKENKLQDVDILLDTDSELSFIDTKLSTSLGLAILEEKNLLIHKFGSNHPERQPSRVTAIDIFDKCGMQHRLQLHTSDIITSPLEYATLSTDDRQFIADHNIDLAITNRQKRIQPQILLGCDQLWTLMSYNGSHIVLPSGLRLIPSKLGHIVSGLQYDTESTHHVNTLLSHQPDSDEREMWERFWTMDSSGINEFNGPDTIERNITNERVWQQFRETVQLRKDGYYIRLPWKDNHPPLPDNRAIAMKRLVSVLKSHKKNSWTMKEYEKTFKDLLAQGIIEEVNEDAPTDGILHYIPHQAVITPQKETTKLRVVFDASAHYKGCPSLNEIIHQGPLIMPELYGMLLRFRIPAYAIIAEVEKAFLQVRLQEIDRDATRCLWIRDISKPPQGSNIVAYRFTRVTFGINASPFLLAATIRFHLELGKEKSTHLTQEIQQNLYVDNLLLGANTTEEALDKYQRTKSIFSDLNMNLREFMSNNQEFTNQIHIADQSSNYTPKVLGIPWDCRNDEILLRCHMPSKDKITKRTVSQQLASIYDPLGLLVPLLIQAKIFLQSLWAQDYAWDTPLENSHSSIWLEIVKEINDWEKRIPRRIISSHTPARISIFSDASKNAIATCAYLTTADDCNLIMAKSKLPSLKGMSTIPKLEMNAITIGTRLALVIFNSLRMIVPIHEILVLSDSEIALKWLQAPLDRKELGVLVSNRCREIRKIVTEITDNRVQIQFGYVPTHLNPADCATRGLSGTTLFKISLYIDKVAKVTISNHVAHNCKMKDSLLDWSRIDKEFSSVLRMTRVMAQVLRFIQRCIAKISVVTRTKITTSLPFLNPTKIPSTLQGYEIKQAHGVLIRDFQQVTVTEGVLKQFKQLNLQKDSAGIVRCYGRLDRANLNDEEKNPIFITPKTQLAFLVIRDKHAVYHKGTAHTMAALRRQVRGVIKRCIPCQKINNLPYKYPEMTDLPSRRVIRSRPFEHVGLDYFGPLTISSGKLNDNKVYGCILTCTTTRLIHLELVTDMTTETFINALRRFMARRGVPSTITSDNANTFTLGEQILTKITQQVITEPTLVKHALYKTLGKQVVNLDNFTTILTEIEACLNTRPLTYQEETWDNQPLLRPIDFIQRNIILTFPFEDMENTVDEYVPATDLCQLRTRREVQQALRDSHSRTEKFWDIWQSQYLKNLREHHQRNMLGMRLGTNTPHAGDIVLIFDKNLPRNSWKIGRVSKLTPTTKGEIRSAERLIQRPLNLLIPLEITDPPDEKTKLKTQSSKLNPEQSSVNPRYNLRKRKKDEDRNVYNVSTLHRAVGINTTTFIYLLVLLMLMHPSSAITLGRDLRCTDSGVQITKGDVNSYELCINNYCWTHTNPNEQEIIHASPSVTLHDYEVHWKIFRGDKLKLISLICPATPFCANIKCNLCTEMLANPTCWPKAAIITTGVVIYAFILSLYLLCYVPAIIAPPIVHVLRELGHHLWRLILYGIEKINSTCRTLGNQFRPRERQPNLNLWNTTDRVCKESICTLRSSQVLKINPFKQEACFTLSTNGSIYKEIRIRWKEIQLTCEKETIMFTRSTQYSVLDSKRCAHAGSCTKEKCGTINRTSMIPELQKANKYPGVTKCTESCGGLGCDCFYPSSGCLFYRIYLLPIDNNQYEIYRCTR</sequence>
<dbReference type="InterPro" id="IPR001584">
    <property type="entry name" value="Integrase_cat-core"/>
</dbReference>
<dbReference type="SUPFAM" id="SSF53098">
    <property type="entry name" value="Ribonuclease H-like"/>
    <property type="match status" value="1"/>
</dbReference>
<dbReference type="Proteomes" id="UP000095283">
    <property type="component" value="Unplaced"/>
</dbReference>
<protein>
    <submittedName>
        <fullName evidence="5">Integrase catalytic domain-containing protein</fullName>
    </submittedName>
</protein>
<reference evidence="5" key="1">
    <citation type="submission" date="2016-11" db="UniProtKB">
        <authorList>
            <consortium name="WormBaseParasite"/>
        </authorList>
    </citation>
    <scope>IDENTIFICATION</scope>
</reference>
<dbReference type="InterPro" id="IPR008737">
    <property type="entry name" value="DUF1758"/>
</dbReference>
<proteinExistence type="predicted"/>
<feature type="compositionally biased region" description="Polar residues" evidence="1">
    <location>
        <begin position="1373"/>
        <end position="1388"/>
    </location>
</feature>
<evidence type="ECO:0000256" key="1">
    <source>
        <dbReference type="SAM" id="MobiDB-lite"/>
    </source>
</evidence>
<dbReference type="Pfam" id="PF05585">
    <property type="entry name" value="DUF1758"/>
    <property type="match status" value="1"/>
</dbReference>
<keyword evidence="2" id="KW-0812">Transmembrane</keyword>
<dbReference type="InterPro" id="IPR040676">
    <property type="entry name" value="DUF5641"/>
</dbReference>
<dbReference type="PROSITE" id="PS50994">
    <property type="entry name" value="INTEGRASE"/>
    <property type="match status" value="1"/>
</dbReference>
<evidence type="ECO:0000259" key="3">
    <source>
        <dbReference type="PROSITE" id="PS50994"/>
    </source>
</evidence>
<dbReference type="Gene3D" id="3.30.420.10">
    <property type="entry name" value="Ribonuclease H-like superfamily/Ribonuclease H"/>
    <property type="match status" value="1"/>
</dbReference>
<dbReference type="InterPro" id="IPR043502">
    <property type="entry name" value="DNA/RNA_pol_sf"/>
</dbReference>
<keyword evidence="4" id="KW-1185">Reference proteome</keyword>
<evidence type="ECO:0000313" key="4">
    <source>
        <dbReference type="Proteomes" id="UP000095283"/>
    </source>
</evidence>
<dbReference type="InterPro" id="IPR009878">
    <property type="entry name" value="Phlebovirus_G2_fusion"/>
</dbReference>
<feature type="domain" description="Integrase catalytic" evidence="3">
    <location>
        <begin position="1077"/>
        <end position="1176"/>
    </location>
</feature>
<dbReference type="Pfam" id="PF18701">
    <property type="entry name" value="DUF5641"/>
    <property type="match status" value="1"/>
</dbReference>
<evidence type="ECO:0000256" key="2">
    <source>
        <dbReference type="SAM" id="Phobius"/>
    </source>
</evidence>
<dbReference type="GO" id="GO:0015074">
    <property type="term" value="P:DNA integration"/>
    <property type="evidence" value="ECO:0007669"/>
    <property type="project" value="InterPro"/>
</dbReference>
<organism evidence="4 5">
    <name type="scientific">Heterorhabditis bacteriophora</name>
    <name type="common">Entomopathogenic nematode worm</name>
    <dbReference type="NCBI Taxonomy" id="37862"/>
    <lineage>
        <taxon>Eukaryota</taxon>
        <taxon>Metazoa</taxon>
        <taxon>Ecdysozoa</taxon>
        <taxon>Nematoda</taxon>
        <taxon>Chromadorea</taxon>
        <taxon>Rhabditida</taxon>
        <taxon>Rhabditina</taxon>
        <taxon>Rhabditomorpha</taxon>
        <taxon>Strongyloidea</taxon>
        <taxon>Heterorhabditidae</taxon>
        <taxon>Heterorhabditis</taxon>
    </lineage>
</organism>
<dbReference type="SUPFAM" id="SSF56672">
    <property type="entry name" value="DNA/RNA polymerases"/>
    <property type="match status" value="1"/>
</dbReference>
<dbReference type="GO" id="GO:0042575">
    <property type="term" value="C:DNA polymerase complex"/>
    <property type="evidence" value="ECO:0007669"/>
    <property type="project" value="UniProtKB-ARBA"/>
</dbReference>
<dbReference type="Pfam" id="PF05380">
    <property type="entry name" value="Peptidase_A17"/>
    <property type="match status" value="1"/>
</dbReference>
<dbReference type="Pfam" id="PF07245">
    <property type="entry name" value="Phlebovirus_G2"/>
    <property type="match status" value="1"/>
</dbReference>
<dbReference type="Gene3D" id="3.10.10.10">
    <property type="entry name" value="HIV Type 1 Reverse Transcriptase, subunit A, domain 1"/>
    <property type="match status" value="1"/>
</dbReference>
<dbReference type="CDD" id="cd01644">
    <property type="entry name" value="RT_pepA17"/>
    <property type="match status" value="1"/>
</dbReference>
<dbReference type="PANTHER" id="PTHR47331">
    <property type="entry name" value="PHD-TYPE DOMAIN-CONTAINING PROTEIN"/>
    <property type="match status" value="1"/>
</dbReference>
<dbReference type="GO" id="GO:0003676">
    <property type="term" value="F:nucleic acid binding"/>
    <property type="evidence" value="ECO:0007669"/>
    <property type="project" value="InterPro"/>
</dbReference>
<dbReference type="InterPro" id="IPR012337">
    <property type="entry name" value="RNaseH-like_sf"/>
</dbReference>
<accession>A0A1I7WW63</accession>
<dbReference type="Gene3D" id="2.60.98.50">
    <property type="match status" value="1"/>
</dbReference>
<keyword evidence="2" id="KW-1133">Transmembrane helix</keyword>
<feature type="transmembrane region" description="Helical" evidence="2">
    <location>
        <begin position="1536"/>
        <end position="1555"/>
    </location>
</feature>
<keyword evidence="2" id="KW-0472">Membrane</keyword>
<dbReference type="WBParaSite" id="Hba_09413">
    <property type="protein sequence ID" value="Hba_09413"/>
    <property type="gene ID" value="Hba_09413"/>
</dbReference>
<dbReference type="Gene3D" id="3.30.70.270">
    <property type="match status" value="1"/>
</dbReference>
<name>A0A1I7WW63_HETBA</name>
<evidence type="ECO:0000313" key="5">
    <source>
        <dbReference type="WBParaSite" id="Hba_09413"/>
    </source>
</evidence>
<dbReference type="PANTHER" id="PTHR47331:SF1">
    <property type="entry name" value="GAG-LIKE PROTEIN"/>
    <property type="match status" value="1"/>
</dbReference>
<dbReference type="InterPro" id="IPR043128">
    <property type="entry name" value="Rev_trsase/Diguanyl_cyclase"/>
</dbReference>